<evidence type="ECO:0000313" key="3">
    <source>
        <dbReference type="Proteomes" id="UP000626786"/>
    </source>
</evidence>
<reference evidence="2 3" key="1">
    <citation type="submission" date="2020-08" db="EMBL/GenBank/DDBJ databases">
        <title>A Genomic Blueprint of the Chicken Gut Microbiome.</title>
        <authorList>
            <person name="Gilroy R."/>
            <person name="Ravi A."/>
            <person name="Getino M."/>
            <person name="Pursley I."/>
            <person name="Horton D.L."/>
            <person name="Alikhan N.-F."/>
            <person name="Baker D."/>
            <person name="Gharbi K."/>
            <person name="Hall N."/>
            <person name="Watson M."/>
            <person name="Adriaenssens E.M."/>
            <person name="Foster-Nyarko E."/>
            <person name="Jarju S."/>
            <person name="Secka A."/>
            <person name="Antonio M."/>
            <person name="Oren A."/>
            <person name="Chaudhuri R."/>
            <person name="La Ragione R.M."/>
            <person name="Hildebrand F."/>
            <person name="Pallen M.J."/>
        </authorList>
    </citation>
    <scope>NUCLEOTIDE SEQUENCE [LARGE SCALE GENOMIC DNA]</scope>
    <source>
        <strain evidence="2 3">Sa2YVA2</strain>
    </source>
</reference>
<organism evidence="2 3">
    <name type="scientific">Sporosarcina quadrami</name>
    <dbReference type="NCBI Taxonomy" id="2762234"/>
    <lineage>
        <taxon>Bacteria</taxon>
        <taxon>Bacillati</taxon>
        <taxon>Bacillota</taxon>
        <taxon>Bacilli</taxon>
        <taxon>Bacillales</taxon>
        <taxon>Caryophanaceae</taxon>
        <taxon>Sporosarcina</taxon>
    </lineage>
</organism>
<accession>A0ABR8U7U9</accession>
<sequence length="141" mass="15657">MKALKVLIAVGVIVVGIGYAVYHFGTGFIADEVMGKVAAELDASGELDNVRQEVEKNPELKAFLEEGKHADTAKLPFQTKEQATRVLLKKFDLSELNDIQIQVRQGMTSEEQVALFAKIESKLTEEEMLALKAIAYKELFK</sequence>
<keyword evidence="1" id="KW-0472">Membrane</keyword>
<keyword evidence="1" id="KW-0812">Transmembrane</keyword>
<dbReference type="RefSeq" id="WP_191693798.1">
    <property type="nucleotide sequence ID" value="NZ_JACSQN010000004.1"/>
</dbReference>
<name>A0ABR8U7U9_9BACL</name>
<dbReference type="EMBL" id="JACSQN010000004">
    <property type="protein sequence ID" value="MBD7984108.1"/>
    <property type="molecule type" value="Genomic_DNA"/>
</dbReference>
<evidence type="ECO:0000313" key="2">
    <source>
        <dbReference type="EMBL" id="MBD7984108.1"/>
    </source>
</evidence>
<gene>
    <name evidence="2" type="ORF">H9649_05915</name>
</gene>
<evidence type="ECO:0000256" key="1">
    <source>
        <dbReference type="SAM" id="Phobius"/>
    </source>
</evidence>
<proteinExistence type="predicted"/>
<protein>
    <recommendedName>
        <fullName evidence="4">Phenylalanyl-tRNA synthetase subunit beta</fullName>
    </recommendedName>
</protein>
<keyword evidence="3" id="KW-1185">Reference proteome</keyword>
<keyword evidence="1" id="KW-1133">Transmembrane helix</keyword>
<comment type="caution">
    <text evidence="2">The sequence shown here is derived from an EMBL/GenBank/DDBJ whole genome shotgun (WGS) entry which is preliminary data.</text>
</comment>
<evidence type="ECO:0008006" key="4">
    <source>
        <dbReference type="Google" id="ProtNLM"/>
    </source>
</evidence>
<dbReference type="Proteomes" id="UP000626786">
    <property type="component" value="Unassembled WGS sequence"/>
</dbReference>
<feature type="transmembrane region" description="Helical" evidence="1">
    <location>
        <begin position="6"/>
        <end position="25"/>
    </location>
</feature>